<name>A0A2Z4JV97_9BURK</name>
<dbReference type="AlphaFoldDB" id="A0A2Z4JV97"/>
<evidence type="ECO:0000256" key="8">
    <source>
        <dbReference type="ARBA" id="ARBA00023237"/>
    </source>
</evidence>
<comment type="subcellular location">
    <subcellularLocation>
        <location evidence="1">Cell outer membrane</location>
    </subcellularLocation>
</comment>
<keyword evidence="6" id="KW-0653">Protein transport</keyword>
<dbReference type="Pfam" id="PF08479">
    <property type="entry name" value="POTRA_2"/>
    <property type="match status" value="1"/>
</dbReference>
<dbReference type="RefSeq" id="WP_112294903.1">
    <property type="nucleotide sequence ID" value="NZ_CBCSBS010000002.1"/>
</dbReference>
<dbReference type="InterPro" id="IPR005565">
    <property type="entry name" value="Hemolysn_activator_HlyB_C"/>
</dbReference>
<feature type="signal peptide" evidence="9">
    <location>
        <begin position="1"/>
        <end position="29"/>
    </location>
</feature>
<dbReference type="PANTHER" id="PTHR34597">
    <property type="entry name" value="SLR1661 PROTEIN"/>
    <property type="match status" value="1"/>
</dbReference>
<dbReference type="GO" id="GO:0098046">
    <property type="term" value="C:type V protein secretion system complex"/>
    <property type="evidence" value="ECO:0007669"/>
    <property type="project" value="TreeGrafter"/>
</dbReference>
<evidence type="ECO:0000256" key="2">
    <source>
        <dbReference type="ARBA" id="ARBA00009055"/>
    </source>
</evidence>
<keyword evidence="8" id="KW-0998">Cell outer membrane</keyword>
<comment type="similarity">
    <text evidence="2">Belongs to the TPS (TC 1.B.20) family.</text>
</comment>
<dbReference type="InterPro" id="IPR034746">
    <property type="entry name" value="POTRA"/>
</dbReference>
<reference evidence="12" key="1">
    <citation type="submission" date="2018-06" db="EMBL/GenBank/DDBJ databases">
        <title>Description of a new Polynucleobacter species.</title>
        <authorList>
            <person name="Hahn M.W."/>
        </authorList>
    </citation>
    <scope>NUCLEOTIDE SEQUENCE [LARGE SCALE GENOMIC DNA]</scope>
    <source>
        <strain evidence="12">MG-25-Pas1-D2</strain>
    </source>
</reference>
<dbReference type="PANTHER" id="PTHR34597:SF1">
    <property type="entry name" value="HEME_HEMOPEXIN TRANSPORTER PROTEIN HUXB"/>
    <property type="match status" value="1"/>
</dbReference>
<organism evidence="11 12">
    <name type="scientific">Polynucleobacter paneuropaeus</name>
    <dbReference type="NCBI Taxonomy" id="2527775"/>
    <lineage>
        <taxon>Bacteria</taxon>
        <taxon>Pseudomonadati</taxon>
        <taxon>Pseudomonadota</taxon>
        <taxon>Betaproteobacteria</taxon>
        <taxon>Burkholderiales</taxon>
        <taxon>Burkholderiaceae</taxon>
        <taxon>Polynucleobacter</taxon>
    </lineage>
</organism>
<dbReference type="Gene3D" id="2.40.160.50">
    <property type="entry name" value="membrane protein fhac: a member of the omp85/tpsb transporter family"/>
    <property type="match status" value="1"/>
</dbReference>
<evidence type="ECO:0000256" key="7">
    <source>
        <dbReference type="ARBA" id="ARBA00023136"/>
    </source>
</evidence>
<dbReference type="PROSITE" id="PS51779">
    <property type="entry name" value="POTRA"/>
    <property type="match status" value="1"/>
</dbReference>
<keyword evidence="5" id="KW-0812">Transmembrane</keyword>
<keyword evidence="9" id="KW-0732">Signal</keyword>
<dbReference type="GO" id="GO:0008320">
    <property type="term" value="F:protein transmembrane transporter activity"/>
    <property type="evidence" value="ECO:0007669"/>
    <property type="project" value="TreeGrafter"/>
</dbReference>
<evidence type="ECO:0000313" key="11">
    <source>
        <dbReference type="EMBL" id="AWW50212.1"/>
    </source>
</evidence>
<dbReference type="GO" id="GO:0046819">
    <property type="term" value="P:protein secretion by the type V secretion system"/>
    <property type="evidence" value="ECO:0007669"/>
    <property type="project" value="TreeGrafter"/>
</dbReference>
<dbReference type="Proteomes" id="UP000248592">
    <property type="component" value="Chromosome"/>
</dbReference>
<dbReference type="GO" id="GO:0009279">
    <property type="term" value="C:cell outer membrane"/>
    <property type="evidence" value="ECO:0007669"/>
    <property type="project" value="UniProtKB-SubCell"/>
</dbReference>
<evidence type="ECO:0000256" key="4">
    <source>
        <dbReference type="ARBA" id="ARBA00022452"/>
    </source>
</evidence>
<accession>A0A2Z4JV97</accession>
<dbReference type="InterPro" id="IPR051544">
    <property type="entry name" value="TPS_OM_transporter"/>
</dbReference>
<keyword evidence="3" id="KW-0813">Transport</keyword>
<proteinExistence type="inferred from homology"/>
<sequence length="579" mass="61811">MKPFPLCIQALLRAFIALVGVGLSSWVLAQAAPDAGALQNQLDLQLQRESQAPLVQPPKPEQTPVEKKGQQIAVSRFVFEGNTLFTASALDQVVKPWTGKSVYIGELQDAAVAVQDFYAAKGRIAQATLPPQEIKDGVVLIKILEGKMGSVIVEPVDTAGKTRSRFSEDRAKAYITHGVAGEVYINTKPIERAMLLLNETPGVSATGAFETGSDAGLSNFKVKLSDTPWFSGQAALSNYGSASTGATQALASLSLNNLSGIGDQVNLNVIQSQGSGYVVGNYIAPIGYDGWKVGVQSSYLQYMTVPNWTSTPSAGSAATFQANATYALQRSQGGNSTAKLSIENRSYNNVQTNPVSTLSSYQVTASNASINGDLAMSDGSIVNYSAGYVFGNLGIRDLSQSQADQNGVGTAGPYSKWTFSLSHAQDLSFLPETTWTNSVYGQLASKNLNSSEQIYLGGAYGVRAYPTSQGGGSQGAIFSTELMHRINESWQVGAFGDLGIVQQYVNLYKGWQGLTNANNNYQLGDAGFSAKYFYERAVVSASLAFRVGNNPLYNSSGQQLNVDNSYKTMQAWVRASIPF</sequence>
<dbReference type="Pfam" id="PF03865">
    <property type="entry name" value="ShlB"/>
    <property type="match status" value="1"/>
</dbReference>
<evidence type="ECO:0000256" key="6">
    <source>
        <dbReference type="ARBA" id="ARBA00022927"/>
    </source>
</evidence>
<protein>
    <recommendedName>
        <fullName evidence="10">POTRA domain-containing protein</fullName>
    </recommendedName>
</protein>
<feature type="domain" description="POTRA" evidence="10">
    <location>
        <begin position="72"/>
        <end position="146"/>
    </location>
</feature>
<evidence type="ECO:0000256" key="9">
    <source>
        <dbReference type="SAM" id="SignalP"/>
    </source>
</evidence>
<dbReference type="EMBL" id="CP030085">
    <property type="protein sequence ID" value="AWW50212.1"/>
    <property type="molecule type" value="Genomic_DNA"/>
</dbReference>
<evidence type="ECO:0000256" key="5">
    <source>
        <dbReference type="ARBA" id="ARBA00022692"/>
    </source>
</evidence>
<evidence type="ECO:0000259" key="10">
    <source>
        <dbReference type="PROSITE" id="PS51779"/>
    </source>
</evidence>
<feature type="chain" id="PRO_5016454509" description="POTRA domain-containing protein" evidence="9">
    <location>
        <begin position="30"/>
        <end position="579"/>
    </location>
</feature>
<gene>
    <name evidence="11" type="ORF">Pas1_07380</name>
</gene>
<evidence type="ECO:0000313" key="12">
    <source>
        <dbReference type="Proteomes" id="UP000248592"/>
    </source>
</evidence>
<evidence type="ECO:0000256" key="3">
    <source>
        <dbReference type="ARBA" id="ARBA00022448"/>
    </source>
</evidence>
<evidence type="ECO:0000256" key="1">
    <source>
        <dbReference type="ARBA" id="ARBA00004442"/>
    </source>
</evidence>
<keyword evidence="4" id="KW-1134">Transmembrane beta strand</keyword>
<dbReference type="InterPro" id="IPR013686">
    <property type="entry name" value="Polypept-transport_assoc_ShlB"/>
</dbReference>
<keyword evidence="7" id="KW-0472">Membrane</keyword>
<dbReference type="Gene3D" id="3.10.20.310">
    <property type="entry name" value="membrane protein fhac"/>
    <property type="match status" value="1"/>
</dbReference>